<evidence type="ECO:0000256" key="3">
    <source>
        <dbReference type="ARBA" id="ARBA00004123"/>
    </source>
</evidence>
<accession>A0ABR1F9T5</accession>
<evidence type="ECO:0000256" key="14">
    <source>
        <dbReference type="SAM" id="MobiDB-lite"/>
    </source>
</evidence>
<organism evidence="15 16">
    <name type="scientific">Myxozyma melibiosi</name>
    <dbReference type="NCBI Taxonomy" id="54550"/>
    <lineage>
        <taxon>Eukaryota</taxon>
        <taxon>Fungi</taxon>
        <taxon>Dikarya</taxon>
        <taxon>Ascomycota</taxon>
        <taxon>Saccharomycotina</taxon>
        <taxon>Lipomycetes</taxon>
        <taxon>Lipomycetales</taxon>
        <taxon>Lipomycetaceae</taxon>
        <taxon>Myxozyma</taxon>
    </lineage>
</organism>
<evidence type="ECO:0000256" key="5">
    <source>
        <dbReference type="ARBA" id="ARBA00011245"/>
    </source>
</evidence>
<feature type="compositionally biased region" description="Basic and acidic residues" evidence="14">
    <location>
        <begin position="399"/>
        <end position="422"/>
    </location>
</feature>
<evidence type="ECO:0000256" key="9">
    <source>
        <dbReference type="ARBA" id="ARBA00022839"/>
    </source>
</evidence>
<dbReference type="RefSeq" id="XP_064769639.1">
    <property type="nucleotide sequence ID" value="XM_064912014.1"/>
</dbReference>
<keyword evidence="9 15" id="KW-0378">Hydrolase</keyword>
<evidence type="ECO:0000256" key="1">
    <source>
        <dbReference type="ARBA" id="ARBA00001946"/>
    </source>
</evidence>
<keyword evidence="7" id="KW-0004">4Fe-4S</keyword>
<proteinExistence type="inferred from homology"/>
<feature type="compositionally biased region" description="Polar residues" evidence="14">
    <location>
        <begin position="388"/>
        <end position="398"/>
    </location>
</feature>
<comment type="cofactor">
    <cofactor evidence="2">
        <name>[4Fe-4S] cluster</name>
        <dbReference type="ChEBI" id="CHEBI:49883"/>
    </cofactor>
</comment>
<sequence>MLLRTLARCRPLVRPPYVRYLNTVGEGTSDKLPSLPPIGLPSMLDPAPPKRGRGRPRKSSVVFVETSSLQDNAPKPAEPKTRVRRKSAVEGRSKTAGTASRRKKSDVVWLDVDIPPYEFEPSEAVAVPALRTKYRPLQSLDSDGVPSSPSESDEAPFSGFSSPLPSHFKDAVGMEGQSMLDKYRGGWKLSVSDLVSPMYCELQNFYKLYTDTKRTTAAMKRGTEIHSEREKAEYEELEVDTEGMTREEIKAAELIDTLLRLLSLCRLASEGREDAVVREVRAPGFIDGVYVSGIIDEVQFVSDDYHPPGVEYIGIGPNPERPRKAHRRFQSSSVDSKQSGTIFSDSTEAQSPSDSQQSTTPQSQAAGEVLSPNRKQSSITQFITTSTPQEATLNPSNDDSSKPRRIRLGDDKTRQSDTFPEKSQRDSAYYQVLIYKRLFEDLTEGKFDYAAVAQYLNLDLNTKLSEKFHSQITENEFVVDLIWHEIVGPRSPSLTDLSEDEREQYVILLLNYETLGEVWKMLCLKFKEFRGKVSDQLSVTYIGQQEGTILGGFDYTYKEEDFEAYIKDMLSYWRAERDPKGVEVEEAHKCRYCDFNNRCDWRLTKIRESAVRNRQAFLEKYGKEAGVLEVSKEE</sequence>
<comment type="caution">
    <text evidence="15">The sequence shown here is derived from an EMBL/GenBank/DDBJ whole genome shotgun (WGS) entry which is preliminary data.</text>
</comment>
<feature type="compositionally biased region" description="Basic and acidic residues" evidence="14">
    <location>
        <begin position="77"/>
        <end position="93"/>
    </location>
</feature>
<evidence type="ECO:0000256" key="7">
    <source>
        <dbReference type="ARBA" id="ARBA00022485"/>
    </source>
</evidence>
<keyword evidence="11" id="KW-0411">Iron-sulfur</keyword>
<evidence type="ECO:0000256" key="11">
    <source>
        <dbReference type="ARBA" id="ARBA00023014"/>
    </source>
</evidence>
<evidence type="ECO:0000256" key="4">
    <source>
        <dbReference type="ARBA" id="ARBA00009797"/>
    </source>
</evidence>
<evidence type="ECO:0000256" key="12">
    <source>
        <dbReference type="ARBA" id="ARBA00023242"/>
    </source>
</evidence>
<feature type="region of interest" description="Disordered" evidence="14">
    <location>
        <begin position="314"/>
        <end position="422"/>
    </location>
</feature>
<keyword evidence="10" id="KW-0408">Iron</keyword>
<keyword evidence="12" id="KW-0539">Nucleus</keyword>
<name>A0ABR1F9T5_9ASCO</name>
<dbReference type="GeneID" id="90037526"/>
<dbReference type="PROSITE" id="PS00354">
    <property type="entry name" value="HMGI_Y"/>
    <property type="match status" value="1"/>
</dbReference>
<dbReference type="InterPro" id="IPR019190">
    <property type="entry name" value="EXOV"/>
</dbReference>
<evidence type="ECO:0000313" key="15">
    <source>
        <dbReference type="EMBL" id="KAK7206606.1"/>
    </source>
</evidence>
<dbReference type="Pfam" id="PF09810">
    <property type="entry name" value="Exo5"/>
    <property type="match status" value="1"/>
</dbReference>
<evidence type="ECO:0000256" key="2">
    <source>
        <dbReference type="ARBA" id="ARBA00001966"/>
    </source>
</evidence>
<comment type="subcellular location">
    <subcellularLocation>
        <location evidence="3">Nucleus</location>
    </subcellularLocation>
</comment>
<dbReference type="PANTHER" id="PTHR14464">
    <property type="entry name" value="EXONUCLEASE V"/>
    <property type="match status" value="1"/>
</dbReference>
<comment type="similarity">
    <text evidence="4">Belongs to the EXO5 family.</text>
</comment>
<dbReference type="GO" id="GO:0004527">
    <property type="term" value="F:exonuclease activity"/>
    <property type="evidence" value="ECO:0007669"/>
    <property type="project" value="UniProtKB-KW"/>
</dbReference>
<dbReference type="PANTHER" id="PTHR14464:SF4">
    <property type="entry name" value="EXONUCLEASE V"/>
    <property type="match status" value="1"/>
</dbReference>
<feature type="compositionally biased region" description="Polar residues" evidence="14">
    <location>
        <begin position="139"/>
        <end position="150"/>
    </location>
</feature>
<feature type="compositionally biased region" description="Basic and acidic residues" evidence="14">
    <location>
        <begin position="221"/>
        <end position="234"/>
    </location>
</feature>
<reference evidence="15 16" key="1">
    <citation type="submission" date="2024-03" db="EMBL/GenBank/DDBJ databases">
        <title>Genome-scale model development and genomic sequencing of the oleaginous clade Lipomyces.</title>
        <authorList>
            <consortium name="Lawrence Berkeley National Laboratory"/>
            <person name="Czajka J.J."/>
            <person name="Han Y."/>
            <person name="Kim J."/>
            <person name="Mondo S.J."/>
            <person name="Hofstad B.A."/>
            <person name="Robles A."/>
            <person name="Haridas S."/>
            <person name="Riley R."/>
            <person name="LaButti K."/>
            <person name="Pangilinan J."/>
            <person name="Andreopoulos W."/>
            <person name="Lipzen A."/>
            <person name="Yan J."/>
            <person name="Wang M."/>
            <person name="Ng V."/>
            <person name="Grigoriev I.V."/>
            <person name="Spatafora J.W."/>
            <person name="Magnuson J.K."/>
            <person name="Baker S.E."/>
            <person name="Pomraning K.R."/>
        </authorList>
    </citation>
    <scope>NUCLEOTIDE SEQUENCE [LARGE SCALE GENOMIC DNA]</scope>
    <source>
        <strain evidence="15 16">Phaff 52-87</strain>
    </source>
</reference>
<keyword evidence="9 15" id="KW-0269">Exonuclease</keyword>
<feature type="compositionally biased region" description="Low complexity" evidence="14">
    <location>
        <begin position="350"/>
        <end position="364"/>
    </location>
</feature>
<feature type="compositionally biased region" description="Polar residues" evidence="14">
    <location>
        <begin position="330"/>
        <end position="349"/>
    </location>
</feature>
<comment type="subunit">
    <text evidence="5">Monomer.</text>
</comment>
<comment type="cofactor">
    <cofactor evidence="1">
        <name>Mg(2+)</name>
        <dbReference type="ChEBI" id="CHEBI:18420"/>
    </cofactor>
</comment>
<evidence type="ECO:0000256" key="13">
    <source>
        <dbReference type="ARBA" id="ARBA00030412"/>
    </source>
</evidence>
<evidence type="ECO:0000256" key="6">
    <source>
        <dbReference type="ARBA" id="ARBA00013561"/>
    </source>
</evidence>
<gene>
    <name evidence="15" type="ORF">BZA70DRAFT_274664</name>
</gene>
<keyword evidence="7" id="KW-0479">Metal-binding</keyword>
<evidence type="ECO:0000256" key="8">
    <source>
        <dbReference type="ARBA" id="ARBA00022722"/>
    </source>
</evidence>
<dbReference type="EMBL" id="JBBJBU010000002">
    <property type="protein sequence ID" value="KAK7206606.1"/>
    <property type="molecule type" value="Genomic_DNA"/>
</dbReference>
<evidence type="ECO:0000313" key="16">
    <source>
        <dbReference type="Proteomes" id="UP001498771"/>
    </source>
</evidence>
<feature type="compositionally biased region" description="Low complexity" evidence="14">
    <location>
        <begin position="376"/>
        <end position="387"/>
    </location>
</feature>
<dbReference type="InterPro" id="IPR000637">
    <property type="entry name" value="HMGI/Y_DNA-bd_CS"/>
</dbReference>
<protein>
    <recommendedName>
        <fullName evidence="6">Exonuclease V, mitochondrial</fullName>
    </recommendedName>
    <alternativeName>
        <fullName evidence="13">Defects in morphology protein 1</fullName>
    </alternativeName>
</protein>
<feature type="region of interest" description="Disordered" evidence="14">
    <location>
        <begin position="138"/>
        <end position="162"/>
    </location>
</feature>
<evidence type="ECO:0000256" key="10">
    <source>
        <dbReference type="ARBA" id="ARBA00023004"/>
    </source>
</evidence>
<keyword evidence="8" id="KW-0540">Nuclease</keyword>
<feature type="region of interest" description="Disordered" evidence="14">
    <location>
        <begin position="220"/>
        <end position="239"/>
    </location>
</feature>
<dbReference type="Proteomes" id="UP001498771">
    <property type="component" value="Unassembled WGS sequence"/>
</dbReference>
<feature type="region of interest" description="Disordered" evidence="14">
    <location>
        <begin position="24"/>
        <end position="102"/>
    </location>
</feature>
<keyword evidence="16" id="KW-1185">Reference proteome</keyword>